<dbReference type="OrthoDB" id="538336at2759"/>
<feature type="domain" description="Acyl-CoA oxidase/dehydrogenase middle" evidence="15">
    <location>
        <begin position="146"/>
        <end position="260"/>
    </location>
</feature>
<evidence type="ECO:0000256" key="6">
    <source>
        <dbReference type="ARBA" id="ARBA00012870"/>
    </source>
</evidence>
<comment type="similarity">
    <text evidence="5">Belongs to the acyl-CoA oxidase family.</text>
</comment>
<dbReference type="FunFam" id="2.40.110.10:FF:000003">
    <property type="entry name" value="Acyl-coenzyme A oxidase"/>
    <property type="match status" value="1"/>
</dbReference>
<dbReference type="UniPathway" id="UPA00661"/>
<evidence type="ECO:0000256" key="4">
    <source>
        <dbReference type="ARBA" id="ARBA00004846"/>
    </source>
</evidence>
<evidence type="ECO:0000256" key="2">
    <source>
        <dbReference type="ARBA" id="ARBA00001974"/>
    </source>
</evidence>
<dbReference type="EMBL" id="LVKK01000002">
    <property type="protein sequence ID" value="OAG45259.1"/>
    <property type="molecule type" value="Genomic_DNA"/>
</dbReference>
<accession>A0A177FQ48</accession>
<evidence type="ECO:0000313" key="19">
    <source>
        <dbReference type="Proteomes" id="UP000077002"/>
    </source>
</evidence>
<dbReference type="FunFam" id="1.20.140.10:FF:000013">
    <property type="entry name" value="Acyl-coenzyme A oxidase"/>
    <property type="match status" value="1"/>
</dbReference>
<keyword evidence="10" id="KW-0560">Oxidoreductase</keyword>
<dbReference type="GO" id="GO:0071949">
    <property type="term" value="F:FAD binding"/>
    <property type="evidence" value="ECO:0007669"/>
    <property type="project" value="InterPro"/>
</dbReference>
<dbReference type="InterPro" id="IPR055060">
    <property type="entry name" value="ACOX_C_alpha1"/>
</dbReference>
<proteinExistence type="inferred from homology"/>
<keyword evidence="9" id="KW-0276">Fatty acid metabolism</keyword>
<comment type="cofactor">
    <cofactor evidence="2">
        <name>FAD</name>
        <dbReference type="ChEBI" id="CHEBI:57692"/>
    </cofactor>
</comment>
<feature type="domain" description="Acyl-coenzyme A oxidase N-terminal" evidence="16">
    <location>
        <begin position="30"/>
        <end position="144"/>
    </location>
</feature>
<dbReference type="GeneID" id="34595789"/>
<dbReference type="Gene3D" id="1.20.140.10">
    <property type="entry name" value="Butyryl-CoA Dehydrogenase, subunit A, domain 3"/>
    <property type="match status" value="2"/>
</dbReference>
<keyword evidence="8" id="KW-0274">FAD</keyword>
<dbReference type="InterPro" id="IPR006091">
    <property type="entry name" value="Acyl-CoA_Oxase/DH_mid-dom"/>
</dbReference>
<dbReference type="InterPro" id="IPR012258">
    <property type="entry name" value="Acyl-CoA_oxidase"/>
</dbReference>
<keyword evidence="13" id="KW-1133">Transmembrane helix</keyword>
<evidence type="ECO:0000256" key="13">
    <source>
        <dbReference type="SAM" id="Phobius"/>
    </source>
</evidence>
<reference evidence="18 19" key="1">
    <citation type="submission" date="2016-03" db="EMBL/GenBank/DDBJ databases">
        <title>Draft genome sequence of the Fonsecaea monophora CBS 269.37.</title>
        <authorList>
            <person name="Bombassaro A."/>
            <person name="Vinicius W.A."/>
            <person name="De Hoog S."/>
            <person name="Sun J."/>
            <person name="Souza E.M."/>
            <person name="Raittz R.T."/>
            <person name="Costa F."/>
            <person name="Leao A.C."/>
            <person name="Tadra-Sfeir M.Z."/>
            <person name="Baura V."/>
            <person name="Balsanelli E."/>
            <person name="Pedrosa F.O."/>
            <person name="Moreno L.F."/>
            <person name="Steffens M.B."/>
            <person name="Xi L."/>
            <person name="Bocca A.L."/>
            <person name="Felipe M.S."/>
            <person name="Teixeira M."/>
            <person name="Telles Filho F.Q."/>
            <person name="Azevedo C.M."/>
            <person name="Gomes R."/>
            <person name="Vicente V.A."/>
        </authorList>
    </citation>
    <scope>NUCLEOTIDE SEQUENCE [LARGE SCALE GENOMIC DNA]</scope>
    <source>
        <strain evidence="18 19">CBS 269.37</strain>
    </source>
</reference>
<evidence type="ECO:0000313" key="18">
    <source>
        <dbReference type="EMBL" id="OAG45259.1"/>
    </source>
</evidence>
<feature type="transmembrane region" description="Helical" evidence="13">
    <location>
        <begin position="1219"/>
        <end position="1241"/>
    </location>
</feature>
<dbReference type="SUPFAM" id="SSF56645">
    <property type="entry name" value="Acyl-CoA dehydrogenase NM domain-like"/>
    <property type="match status" value="1"/>
</dbReference>
<dbReference type="CDD" id="cd12148">
    <property type="entry name" value="fungal_TF_MHR"/>
    <property type="match status" value="1"/>
</dbReference>
<keyword evidence="13" id="KW-0812">Transmembrane</keyword>
<dbReference type="RefSeq" id="XP_022517211.1">
    <property type="nucleotide sequence ID" value="XM_022650597.1"/>
</dbReference>
<sequence length="1358" mass="155301">MSDFSASLKPAEPPAPRILAAERANTNIDVGRLSHHLLHRNGFRERQRRIVDVLENHPLFSKKNNLNMSRPERFHVGLARAKELRRISRRYGWSEDDDRVAEYLLDEVSPFALSNTMFLASLRQQCDDEQRTYWLPKIENWEIVGCYGQTELGHGSNVRGIETEARWNPEGRDYVLHSPHLTAAKWWNGSLGRCANHAVVVAQLMLPDENGTMKSYGPHQFIVQVRDMKTHKPLEGVVIGDIGPKYGYASMDNGYMLFKNFRIPSSALLAKYSRVTESGKYIKPEKPATVYGSLTYARAQIIMQARLVLARAVTIAVRYTLIRRQFRDRDASPTAPEEAVLNYPTVQIRVLPLLATTFALHYTGEAMNEIYSSTRARIEEHNDFSKIAEMHAASSGLKALCTTLAADGIETCRRALGGHGFGGGSGIISLNNDYLSKPTVEGDNYMITQQTASYLIKRMQKCVKEPSATRTDDADRAFLDFLQTRDRVPEFDVLHCDRDLVAAFQFRASLLAHQAYQARIEEKTPWKRMLIRLHRLSNAHCQAVLVANFYNALATQTPQLGQTTHNVMHALFRLFTLSTLEKQAADFLIAGVLLPSHLEGLSSQLQTLLDTVRVHAAALVDAWDIPDYLLSSSLGRYDGDVYSSLFRVAHEENPLNMHTFNSDWRSEEIIMGEGEEHARNRIMALPDEDIETTQITVRQPFGARASINMRSETSLSQVQNNTDVCMLSTDDFTAESQTAILSESYDSFLPALDYEFSDEQILEQYMNLTDVFDPSVTAAMSVGHPLGLSPASVEPPVQHRRHVFKSPLPWVADWVMESHKDDDAYTQLVEQRVLHLPEISEISMSVQLYFTYVHHRLPLLDERDFYLLVNGTEDESSERPLTPISLALLYCIMFAACPYSKVRGMDPSQIRTLRAKRNEHYSRATVCQFPTRFSTRVLTRPGPVQFLFKLGCESDPMRRVQICLLLSTFKAYPGHFVENERWIIEAYKTIESVGVWPQKNSTPGFAERSEWNRVCACWLHRFSSALMGLKWTSNPKMMDAISLPWHTLGLKDFERDFSFSWYLSAAVKQQLTRLFVARIEMQVLFGHLGKVLWRRTADQLELIGEKPDFTPPAPSNPMPVEEMEARYRKWRYDNTSLCELKPHESLPHFERRLLRLEQLITKLTYEYAITILYQNTLILERSLITPWARRIIESSRLALWDSIKSMMEILKEVRDEQMVFQLPSNMLIVVLIPLTIFYLYLQQATDFEPSTVESLAICSQLSKTMVDLYDATEFFPTILKNTLVLAQRYRQTSLGSCEPESLQNPQLPPRPKDETCLPNYQLYSLVLRFQCLALVLGRIPRVEDFVQQEPTNRPLAII</sequence>
<dbReference type="PANTHER" id="PTHR10909:SF250">
    <property type="entry name" value="PEROXISOMAL ACYL-COENZYME A OXIDASE 1"/>
    <property type="match status" value="1"/>
</dbReference>
<evidence type="ECO:0000256" key="9">
    <source>
        <dbReference type="ARBA" id="ARBA00022832"/>
    </source>
</evidence>
<dbReference type="InterPro" id="IPR009100">
    <property type="entry name" value="AcylCoA_DH/oxidase_NM_dom_sf"/>
</dbReference>
<evidence type="ECO:0000256" key="7">
    <source>
        <dbReference type="ARBA" id="ARBA00022630"/>
    </source>
</evidence>
<evidence type="ECO:0000256" key="10">
    <source>
        <dbReference type="ARBA" id="ARBA00023002"/>
    </source>
</evidence>
<dbReference type="Pfam" id="PF22924">
    <property type="entry name" value="ACOX_C_alpha1"/>
    <property type="match status" value="1"/>
</dbReference>
<keyword evidence="11" id="KW-0443">Lipid metabolism</keyword>
<name>A0A177FQ48_9EURO</name>
<comment type="catalytic activity">
    <reaction evidence="1">
        <text>a 2,3-saturated acyl-CoA + O2 = a (2E)-enoyl-CoA + H2O2</text>
        <dbReference type="Rhea" id="RHEA:38959"/>
        <dbReference type="ChEBI" id="CHEBI:15379"/>
        <dbReference type="ChEBI" id="CHEBI:16240"/>
        <dbReference type="ChEBI" id="CHEBI:58856"/>
        <dbReference type="ChEBI" id="CHEBI:65111"/>
        <dbReference type="EC" id="1.3.3.6"/>
    </reaction>
</comment>
<evidence type="ECO:0000256" key="12">
    <source>
        <dbReference type="ARBA" id="ARBA00023140"/>
    </source>
</evidence>
<keyword evidence="19" id="KW-1185">Reference proteome</keyword>
<dbReference type="GO" id="GO:0055088">
    <property type="term" value="P:lipid homeostasis"/>
    <property type="evidence" value="ECO:0007669"/>
    <property type="project" value="TreeGrafter"/>
</dbReference>
<evidence type="ECO:0000256" key="11">
    <source>
        <dbReference type="ARBA" id="ARBA00023098"/>
    </source>
</evidence>
<dbReference type="GO" id="GO:0005777">
    <property type="term" value="C:peroxisome"/>
    <property type="evidence" value="ECO:0007669"/>
    <property type="project" value="UniProtKB-SubCell"/>
</dbReference>
<dbReference type="Pfam" id="PF14749">
    <property type="entry name" value="Acyl-CoA_ox_N"/>
    <property type="match status" value="1"/>
</dbReference>
<dbReference type="GO" id="GO:0033540">
    <property type="term" value="P:fatty acid beta-oxidation using acyl-CoA oxidase"/>
    <property type="evidence" value="ECO:0007669"/>
    <property type="project" value="UniProtKB-UniPathway"/>
</dbReference>
<evidence type="ECO:0000259" key="15">
    <source>
        <dbReference type="Pfam" id="PF02770"/>
    </source>
</evidence>
<dbReference type="PANTHER" id="PTHR10909">
    <property type="entry name" value="ELECTRON TRANSPORT OXIDOREDUCTASE"/>
    <property type="match status" value="1"/>
</dbReference>
<evidence type="ECO:0000256" key="3">
    <source>
        <dbReference type="ARBA" id="ARBA00004275"/>
    </source>
</evidence>
<dbReference type="Gene3D" id="2.40.110.10">
    <property type="entry name" value="Butyryl-CoA Dehydrogenase, subunit A, domain 2"/>
    <property type="match status" value="1"/>
</dbReference>
<dbReference type="InterPro" id="IPR037069">
    <property type="entry name" value="AcylCoA_DH/ox_N_sf"/>
</dbReference>
<dbReference type="InterPro" id="IPR036250">
    <property type="entry name" value="AcylCo_DH-like_C"/>
</dbReference>
<feature type="domain" description="Acyl-CoA oxidase C-alpha1" evidence="17">
    <location>
        <begin position="291"/>
        <end position="456"/>
    </location>
</feature>
<protein>
    <recommendedName>
        <fullName evidence="6">acyl-CoA oxidase</fullName>
        <ecNumber evidence="6">1.3.3.6</ecNumber>
    </recommendedName>
</protein>
<dbReference type="InterPro" id="IPR029320">
    <property type="entry name" value="Acyl-CoA_ox_N"/>
</dbReference>
<dbReference type="Proteomes" id="UP000077002">
    <property type="component" value="Unassembled WGS sequence"/>
</dbReference>
<evidence type="ECO:0000256" key="1">
    <source>
        <dbReference type="ARBA" id="ARBA00001201"/>
    </source>
</evidence>
<dbReference type="GO" id="GO:0005504">
    <property type="term" value="F:fatty acid binding"/>
    <property type="evidence" value="ECO:0007669"/>
    <property type="project" value="TreeGrafter"/>
</dbReference>
<dbReference type="FunFam" id="1.20.140.10:FF:000015">
    <property type="entry name" value="Acyl-coenzyme A oxidase"/>
    <property type="match status" value="1"/>
</dbReference>
<evidence type="ECO:0000259" key="14">
    <source>
        <dbReference type="Pfam" id="PF01756"/>
    </source>
</evidence>
<comment type="pathway">
    <text evidence="4">Lipid metabolism; peroxisomal fatty acid beta-oxidation.</text>
</comment>
<dbReference type="EC" id="1.3.3.6" evidence="6"/>
<dbReference type="GO" id="GO:0003997">
    <property type="term" value="F:acyl-CoA oxidase activity"/>
    <property type="evidence" value="ECO:0007669"/>
    <property type="project" value="UniProtKB-EC"/>
</dbReference>
<evidence type="ECO:0000256" key="8">
    <source>
        <dbReference type="ARBA" id="ARBA00022827"/>
    </source>
</evidence>
<comment type="caution">
    <text evidence="18">The sequence shown here is derived from an EMBL/GenBank/DDBJ whole genome shotgun (WGS) entry which is preliminary data.</text>
</comment>
<dbReference type="Pfam" id="PF02770">
    <property type="entry name" value="Acyl-CoA_dh_M"/>
    <property type="match status" value="1"/>
</dbReference>
<dbReference type="Gene3D" id="1.10.540.10">
    <property type="entry name" value="Acyl-CoA dehydrogenase/oxidase, N-terminal domain"/>
    <property type="match status" value="1"/>
</dbReference>
<evidence type="ECO:0000259" key="17">
    <source>
        <dbReference type="Pfam" id="PF22924"/>
    </source>
</evidence>
<feature type="domain" description="Acyl-CoA oxidase C-terminal" evidence="14">
    <location>
        <begin position="499"/>
        <end position="665"/>
    </location>
</feature>
<evidence type="ECO:0000259" key="16">
    <source>
        <dbReference type="Pfam" id="PF14749"/>
    </source>
</evidence>
<comment type="subcellular location">
    <subcellularLocation>
        <location evidence="3">Peroxisome</location>
    </subcellularLocation>
</comment>
<keyword evidence="12" id="KW-0576">Peroxisome</keyword>
<keyword evidence="7" id="KW-0285">Flavoprotein</keyword>
<dbReference type="InterPro" id="IPR046373">
    <property type="entry name" value="Acyl-CoA_Oxase/DH_mid-dom_sf"/>
</dbReference>
<keyword evidence="13" id="KW-0472">Membrane</keyword>
<dbReference type="Pfam" id="PF01756">
    <property type="entry name" value="ACOX"/>
    <property type="match status" value="1"/>
</dbReference>
<dbReference type="InterPro" id="IPR002655">
    <property type="entry name" value="Acyl-CoA_oxidase_C"/>
</dbReference>
<organism evidence="18 19">
    <name type="scientific">Fonsecaea monophora</name>
    <dbReference type="NCBI Taxonomy" id="254056"/>
    <lineage>
        <taxon>Eukaryota</taxon>
        <taxon>Fungi</taxon>
        <taxon>Dikarya</taxon>
        <taxon>Ascomycota</taxon>
        <taxon>Pezizomycotina</taxon>
        <taxon>Eurotiomycetes</taxon>
        <taxon>Chaetothyriomycetidae</taxon>
        <taxon>Chaetothyriales</taxon>
        <taxon>Herpotrichiellaceae</taxon>
        <taxon>Fonsecaea</taxon>
    </lineage>
</organism>
<dbReference type="SUPFAM" id="SSF47203">
    <property type="entry name" value="Acyl-CoA dehydrogenase C-terminal domain-like"/>
    <property type="match status" value="2"/>
</dbReference>
<gene>
    <name evidence="18" type="ORF">AYO21_00607</name>
</gene>
<evidence type="ECO:0000256" key="5">
    <source>
        <dbReference type="ARBA" id="ARBA00006288"/>
    </source>
</evidence>